<dbReference type="Proteomes" id="UP000217790">
    <property type="component" value="Unassembled WGS sequence"/>
</dbReference>
<protein>
    <submittedName>
        <fullName evidence="1">Uncharacterized protein</fullName>
    </submittedName>
</protein>
<organism evidence="1 2">
    <name type="scientific">Armillaria gallica</name>
    <name type="common">Bulbous honey fungus</name>
    <name type="synonym">Armillaria bulbosa</name>
    <dbReference type="NCBI Taxonomy" id="47427"/>
    <lineage>
        <taxon>Eukaryota</taxon>
        <taxon>Fungi</taxon>
        <taxon>Dikarya</taxon>
        <taxon>Basidiomycota</taxon>
        <taxon>Agaricomycotina</taxon>
        <taxon>Agaricomycetes</taxon>
        <taxon>Agaricomycetidae</taxon>
        <taxon>Agaricales</taxon>
        <taxon>Marasmiineae</taxon>
        <taxon>Physalacriaceae</taxon>
        <taxon>Armillaria</taxon>
    </lineage>
</organism>
<dbReference type="EMBL" id="KZ293648">
    <property type="protein sequence ID" value="PBK98401.1"/>
    <property type="molecule type" value="Genomic_DNA"/>
</dbReference>
<dbReference type="AlphaFoldDB" id="A0A2H3DT53"/>
<gene>
    <name evidence="1" type="ORF">ARMGADRAFT_1008822</name>
</gene>
<evidence type="ECO:0000313" key="2">
    <source>
        <dbReference type="Proteomes" id="UP000217790"/>
    </source>
</evidence>
<sequence>MSRIQIRFRSPGWRAYYTGRGDVINLLGETFHYTSSWHDSVETRIRHLYVRLNPQELPIRREYVGPNESVWDWYSSFTI</sequence>
<accession>A0A2H3DT53</accession>
<reference evidence="2" key="1">
    <citation type="journal article" date="2017" name="Nat. Ecol. Evol.">
        <title>Genome expansion and lineage-specific genetic innovations in the forest pathogenic fungi Armillaria.</title>
        <authorList>
            <person name="Sipos G."/>
            <person name="Prasanna A.N."/>
            <person name="Walter M.C."/>
            <person name="O'Connor E."/>
            <person name="Balint B."/>
            <person name="Krizsan K."/>
            <person name="Kiss B."/>
            <person name="Hess J."/>
            <person name="Varga T."/>
            <person name="Slot J."/>
            <person name="Riley R."/>
            <person name="Boka B."/>
            <person name="Rigling D."/>
            <person name="Barry K."/>
            <person name="Lee J."/>
            <person name="Mihaltcheva S."/>
            <person name="LaButti K."/>
            <person name="Lipzen A."/>
            <person name="Waldron R."/>
            <person name="Moloney N.M."/>
            <person name="Sperisen C."/>
            <person name="Kredics L."/>
            <person name="Vagvoelgyi C."/>
            <person name="Patrignani A."/>
            <person name="Fitzpatrick D."/>
            <person name="Nagy I."/>
            <person name="Doyle S."/>
            <person name="Anderson J.B."/>
            <person name="Grigoriev I.V."/>
            <person name="Gueldener U."/>
            <person name="Muensterkoetter M."/>
            <person name="Nagy L.G."/>
        </authorList>
    </citation>
    <scope>NUCLEOTIDE SEQUENCE [LARGE SCALE GENOMIC DNA]</scope>
    <source>
        <strain evidence="2">Ar21-2</strain>
    </source>
</reference>
<name>A0A2H3DT53_ARMGA</name>
<dbReference type="InParanoid" id="A0A2H3DT53"/>
<proteinExistence type="predicted"/>
<keyword evidence="2" id="KW-1185">Reference proteome</keyword>
<evidence type="ECO:0000313" key="1">
    <source>
        <dbReference type="EMBL" id="PBK98401.1"/>
    </source>
</evidence>
<dbReference type="OrthoDB" id="2846099at2759"/>